<reference evidence="7" key="1">
    <citation type="journal article" date="2018" name="Front. Microbiol.">
        <title>Genome-Based Analysis Reveals the Taxonomy and Diversity of the Family Idiomarinaceae.</title>
        <authorList>
            <person name="Liu Y."/>
            <person name="Lai Q."/>
            <person name="Shao Z."/>
        </authorList>
    </citation>
    <scope>NUCLEOTIDE SEQUENCE [LARGE SCALE GENOMIC DNA]</scope>
    <source>
        <strain evidence="7">GBPy7</strain>
    </source>
</reference>
<gene>
    <name evidence="6" type="ORF">CWE08_10520</name>
</gene>
<dbReference type="Gene3D" id="1.10.10.10">
    <property type="entry name" value="Winged helix-like DNA-binding domain superfamily/Winged helix DNA-binding domain"/>
    <property type="match status" value="1"/>
</dbReference>
<dbReference type="Proteomes" id="UP000288395">
    <property type="component" value="Unassembled WGS sequence"/>
</dbReference>
<feature type="DNA-binding region" description="OmpR/PhoB-type" evidence="3">
    <location>
        <begin position="120"/>
        <end position="227"/>
    </location>
</feature>
<evidence type="ECO:0000259" key="4">
    <source>
        <dbReference type="PROSITE" id="PS50110"/>
    </source>
</evidence>
<keyword evidence="7" id="KW-1185">Reference proteome</keyword>
<dbReference type="Pfam" id="PF00072">
    <property type="entry name" value="Response_reg"/>
    <property type="match status" value="1"/>
</dbReference>
<dbReference type="InterPro" id="IPR039420">
    <property type="entry name" value="WalR-like"/>
</dbReference>
<dbReference type="GO" id="GO:0005829">
    <property type="term" value="C:cytosol"/>
    <property type="evidence" value="ECO:0007669"/>
    <property type="project" value="TreeGrafter"/>
</dbReference>
<dbReference type="AlphaFoldDB" id="A0A432VRQ6"/>
<organism evidence="6 7">
    <name type="scientific">Aliidiomarina iranensis</name>
    <dbReference type="NCBI Taxonomy" id="1434071"/>
    <lineage>
        <taxon>Bacteria</taxon>
        <taxon>Pseudomonadati</taxon>
        <taxon>Pseudomonadota</taxon>
        <taxon>Gammaproteobacteria</taxon>
        <taxon>Alteromonadales</taxon>
        <taxon>Idiomarinaceae</taxon>
        <taxon>Aliidiomarina</taxon>
    </lineage>
</organism>
<dbReference type="GO" id="GO:0000976">
    <property type="term" value="F:transcription cis-regulatory region binding"/>
    <property type="evidence" value="ECO:0007669"/>
    <property type="project" value="TreeGrafter"/>
</dbReference>
<evidence type="ECO:0000256" key="3">
    <source>
        <dbReference type="PROSITE-ProRule" id="PRU01091"/>
    </source>
</evidence>
<feature type="domain" description="Response regulatory" evidence="4">
    <location>
        <begin position="4"/>
        <end position="117"/>
    </location>
</feature>
<dbReference type="RefSeq" id="WP_126768070.1">
    <property type="nucleotide sequence ID" value="NZ_PIPJ01000009.1"/>
</dbReference>
<dbReference type="PANTHER" id="PTHR48111:SF50">
    <property type="entry name" value="KDP OPERON TRANSCRIPTIONAL REGULATORY PROTEIN KDPE"/>
    <property type="match status" value="1"/>
</dbReference>
<dbReference type="InterPro" id="IPR036388">
    <property type="entry name" value="WH-like_DNA-bd_sf"/>
</dbReference>
<feature type="modified residue" description="4-aspartylphosphate" evidence="2">
    <location>
        <position position="53"/>
    </location>
</feature>
<dbReference type="EMBL" id="PIPJ01000009">
    <property type="protein sequence ID" value="RUO18984.1"/>
    <property type="molecule type" value="Genomic_DNA"/>
</dbReference>
<evidence type="ECO:0000256" key="1">
    <source>
        <dbReference type="ARBA" id="ARBA00023125"/>
    </source>
</evidence>
<evidence type="ECO:0000313" key="7">
    <source>
        <dbReference type="Proteomes" id="UP000288395"/>
    </source>
</evidence>
<dbReference type="PROSITE" id="PS50110">
    <property type="entry name" value="RESPONSE_REGULATORY"/>
    <property type="match status" value="1"/>
</dbReference>
<accession>A0A432VRQ6</accession>
<dbReference type="PROSITE" id="PS51755">
    <property type="entry name" value="OMPR_PHOB"/>
    <property type="match status" value="1"/>
</dbReference>
<dbReference type="GO" id="GO:0032993">
    <property type="term" value="C:protein-DNA complex"/>
    <property type="evidence" value="ECO:0007669"/>
    <property type="project" value="TreeGrafter"/>
</dbReference>
<evidence type="ECO:0000256" key="2">
    <source>
        <dbReference type="PROSITE-ProRule" id="PRU00169"/>
    </source>
</evidence>
<dbReference type="PANTHER" id="PTHR48111">
    <property type="entry name" value="REGULATOR OF RPOS"/>
    <property type="match status" value="1"/>
</dbReference>
<protein>
    <submittedName>
        <fullName evidence="6">DNA-binding response regulator</fullName>
    </submittedName>
</protein>
<proteinExistence type="predicted"/>
<dbReference type="GO" id="GO:0006355">
    <property type="term" value="P:regulation of DNA-templated transcription"/>
    <property type="evidence" value="ECO:0007669"/>
    <property type="project" value="InterPro"/>
</dbReference>
<comment type="caution">
    <text evidence="6">The sequence shown here is derived from an EMBL/GenBank/DDBJ whole genome shotgun (WGS) entry which is preliminary data.</text>
</comment>
<dbReference type="Gene3D" id="3.40.50.2300">
    <property type="match status" value="1"/>
</dbReference>
<dbReference type="SUPFAM" id="SSF52172">
    <property type="entry name" value="CheY-like"/>
    <property type="match status" value="1"/>
</dbReference>
<evidence type="ECO:0000259" key="5">
    <source>
        <dbReference type="PROSITE" id="PS51755"/>
    </source>
</evidence>
<keyword evidence="2" id="KW-0597">Phosphoprotein</keyword>
<keyword evidence="1 3" id="KW-0238">DNA-binding</keyword>
<dbReference type="SMART" id="SM00448">
    <property type="entry name" value="REC"/>
    <property type="match status" value="1"/>
</dbReference>
<feature type="domain" description="OmpR/PhoB-type" evidence="5">
    <location>
        <begin position="120"/>
        <end position="227"/>
    </location>
</feature>
<name>A0A432VRQ6_9GAMM</name>
<dbReference type="OrthoDB" id="9802426at2"/>
<dbReference type="InterPro" id="IPR011006">
    <property type="entry name" value="CheY-like_superfamily"/>
</dbReference>
<dbReference type="InterPro" id="IPR001789">
    <property type="entry name" value="Sig_transdc_resp-reg_receiver"/>
</dbReference>
<dbReference type="Gene3D" id="6.10.250.690">
    <property type="match status" value="1"/>
</dbReference>
<dbReference type="CDD" id="cd00383">
    <property type="entry name" value="trans_reg_C"/>
    <property type="match status" value="1"/>
</dbReference>
<evidence type="ECO:0000313" key="6">
    <source>
        <dbReference type="EMBL" id="RUO18984.1"/>
    </source>
</evidence>
<dbReference type="Pfam" id="PF00486">
    <property type="entry name" value="Trans_reg_C"/>
    <property type="match status" value="1"/>
</dbReference>
<dbReference type="SMART" id="SM00862">
    <property type="entry name" value="Trans_reg_C"/>
    <property type="match status" value="1"/>
</dbReference>
<dbReference type="InterPro" id="IPR001867">
    <property type="entry name" value="OmpR/PhoB-type_DNA-bd"/>
</dbReference>
<dbReference type="GO" id="GO:0000156">
    <property type="term" value="F:phosphorelay response regulator activity"/>
    <property type="evidence" value="ECO:0007669"/>
    <property type="project" value="TreeGrafter"/>
</dbReference>
<sequence>MSSKVLIVEDEANIRRMLQIALHSEGYQALEAESAFAAKQWLNTTAFSCILLDLGLPDEDGKSLVRFIRTLVDTPIIVISAREHEQEKIAALDAGANDYITKPFNVGELCARIRAATRSKKVIEVAEQLSDKLLTIDFAARLVTLNGEVVELTRKEYQVLEALARAPEKVVTQTQLLCDIWGPTHAEDSHYLRIVISHLRRKLDCREFDHDHHYIHTEQAVGYRLKLL</sequence>